<protein>
    <submittedName>
        <fullName evidence="2">RxLR-like protein</fullName>
    </submittedName>
</protein>
<feature type="signal peptide" evidence="1">
    <location>
        <begin position="1"/>
        <end position="25"/>
    </location>
</feature>
<evidence type="ECO:0000313" key="2">
    <source>
        <dbReference type="EMBL" id="CEG47958.1"/>
    </source>
</evidence>
<sequence length="161" mass="17704">MAWRKMFSICTTAYVIMFSITHANSDNMEIEDDHKRKAGLRDGLNLGDNFDSIDQQDKDMNAHTNSIELGAGLSAGLGLIAGTERADYYEHNDAKAQMEHQKDGVFLDNVDQHQDSQSLTPVNGALIAVGGGPFPKLILGFTDISSREISQQNGRHLRLQG</sequence>
<evidence type="ECO:0000313" key="3">
    <source>
        <dbReference type="Proteomes" id="UP000054928"/>
    </source>
</evidence>
<dbReference type="OrthoDB" id="5089392at2759"/>
<dbReference type="Proteomes" id="UP000054928">
    <property type="component" value="Unassembled WGS sequence"/>
</dbReference>
<dbReference type="EMBL" id="CCYD01002883">
    <property type="protein sequence ID" value="CEG47958.1"/>
    <property type="molecule type" value="Genomic_DNA"/>
</dbReference>
<reference evidence="3" key="1">
    <citation type="submission" date="2014-09" db="EMBL/GenBank/DDBJ databases">
        <authorList>
            <person name="Sharma Rahul"/>
            <person name="Thines Marco"/>
        </authorList>
    </citation>
    <scope>NUCLEOTIDE SEQUENCE [LARGE SCALE GENOMIC DNA]</scope>
</reference>
<organism evidence="2 3">
    <name type="scientific">Plasmopara halstedii</name>
    <name type="common">Downy mildew of sunflower</name>
    <dbReference type="NCBI Taxonomy" id="4781"/>
    <lineage>
        <taxon>Eukaryota</taxon>
        <taxon>Sar</taxon>
        <taxon>Stramenopiles</taxon>
        <taxon>Oomycota</taxon>
        <taxon>Peronosporomycetes</taxon>
        <taxon>Peronosporales</taxon>
        <taxon>Peronosporaceae</taxon>
        <taxon>Plasmopara</taxon>
    </lineage>
</organism>
<proteinExistence type="predicted"/>
<evidence type="ECO:0000256" key="1">
    <source>
        <dbReference type="SAM" id="SignalP"/>
    </source>
</evidence>
<name>A0A0P1B2F4_PLAHL</name>
<dbReference type="GeneID" id="36400497"/>
<dbReference type="RefSeq" id="XP_024584327.1">
    <property type="nucleotide sequence ID" value="XM_024718982.1"/>
</dbReference>
<keyword evidence="3" id="KW-1185">Reference proteome</keyword>
<dbReference type="AlphaFoldDB" id="A0A0P1B2F4"/>
<feature type="chain" id="PRO_5006059126" evidence="1">
    <location>
        <begin position="26"/>
        <end position="161"/>
    </location>
</feature>
<keyword evidence="1" id="KW-0732">Signal</keyword>
<accession>A0A0P1B2F4</accession>